<protein>
    <submittedName>
        <fullName evidence="1">Uncharacterized protein</fullName>
    </submittedName>
</protein>
<dbReference type="AlphaFoldDB" id="B1HU27"/>
<dbReference type="KEGG" id="lsp:Bsph_1997"/>
<dbReference type="EnsemblBacteria" id="ACA39582">
    <property type="protein sequence ID" value="ACA39582"/>
    <property type="gene ID" value="Bsph_1997"/>
</dbReference>
<sequence length="60" mass="6895">MEAFHMSKIQIFNDLHFLQELLFLGSAWDGLSALLLEKAGFQAIGTTSRGDCEFTWLCRW</sequence>
<dbReference type="HOGENOM" id="CLU_2936121_0_0_9"/>
<dbReference type="EMBL" id="CP000817">
    <property type="protein sequence ID" value="ACA39582.1"/>
    <property type="molecule type" value="Genomic_DNA"/>
</dbReference>
<dbReference type="InterPro" id="IPR040442">
    <property type="entry name" value="Pyrv_kinase-like_dom_sf"/>
</dbReference>
<evidence type="ECO:0000313" key="2">
    <source>
        <dbReference type="Proteomes" id="UP000002164"/>
    </source>
</evidence>
<dbReference type="SUPFAM" id="SSF51621">
    <property type="entry name" value="Phosphoenolpyruvate/pyruvate domain"/>
    <property type="match status" value="1"/>
</dbReference>
<accession>B1HU27</accession>
<proteinExistence type="predicted"/>
<name>B1HU27_LYSSC</name>
<dbReference type="Proteomes" id="UP000002164">
    <property type="component" value="Chromosome"/>
</dbReference>
<organism evidence="1 2">
    <name type="scientific">Lysinibacillus sphaericus (strain C3-41)</name>
    <dbReference type="NCBI Taxonomy" id="444177"/>
    <lineage>
        <taxon>Bacteria</taxon>
        <taxon>Bacillati</taxon>
        <taxon>Bacillota</taxon>
        <taxon>Bacilli</taxon>
        <taxon>Bacillales</taxon>
        <taxon>Bacillaceae</taxon>
        <taxon>Lysinibacillus</taxon>
    </lineage>
</organism>
<dbReference type="Gene3D" id="3.20.20.60">
    <property type="entry name" value="Phosphoenolpyruvate-binding domains"/>
    <property type="match status" value="1"/>
</dbReference>
<gene>
    <name evidence="1" type="ordered locus">Bsph_1997</name>
</gene>
<evidence type="ECO:0000313" key="1">
    <source>
        <dbReference type="EMBL" id="ACA39582.1"/>
    </source>
</evidence>
<dbReference type="InterPro" id="IPR015813">
    <property type="entry name" value="Pyrv/PenolPyrv_kinase-like_dom"/>
</dbReference>
<reference evidence="1 2" key="1">
    <citation type="journal article" date="2008" name="J. Bacteriol.">
        <title>Complete genome sequence of the mosquitocidal bacterium Bacillus sphaericus C3-41 and comparison with those of closely related Bacillus species.</title>
        <authorList>
            <person name="Hu X."/>
            <person name="Fan W."/>
            <person name="Han B."/>
            <person name="Liu H."/>
            <person name="Zheng D."/>
            <person name="Li Q."/>
            <person name="Dong W."/>
            <person name="Yan J."/>
            <person name="Gao M."/>
            <person name="Berry C."/>
            <person name="Yuan Z."/>
        </authorList>
    </citation>
    <scope>NUCLEOTIDE SEQUENCE [LARGE SCALE GENOMIC DNA]</scope>
    <source>
        <strain evidence="1 2">C3-41</strain>
    </source>
</reference>
<dbReference type="GO" id="GO:0003824">
    <property type="term" value="F:catalytic activity"/>
    <property type="evidence" value="ECO:0007669"/>
    <property type="project" value="InterPro"/>
</dbReference>